<name>A0A7J6AYK4_AMEME</name>
<dbReference type="Proteomes" id="UP000593565">
    <property type="component" value="Unassembled WGS sequence"/>
</dbReference>
<organism evidence="3 4">
    <name type="scientific">Ameiurus melas</name>
    <name type="common">Black bullhead</name>
    <name type="synonym">Silurus melas</name>
    <dbReference type="NCBI Taxonomy" id="219545"/>
    <lineage>
        <taxon>Eukaryota</taxon>
        <taxon>Metazoa</taxon>
        <taxon>Chordata</taxon>
        <taxon>Craniata</taxon>
        <taxon>Vertebrata</taxon>
        <taxon>Euteleostomi</taxon>
        <taxon>Actinopterygii</taxon>
        <taxon>Neopterygii</taxon>
        <taxon>Teleostei</taxon>
        <taxon>Ostariophysi</taxon>
        <taxon>Siluriformes</taxon>
        <taxon>Ictaluridae</taxon>
        <taxon>Ameiurus</taxon>
    </lineage>
</organism>
<keyword evidence="4" id="KW-1185">Reference proteome</keyword>
<keyword evidence="2" id="KW-0732">Signal</keyword>
<evidence type="ECO:0000256" key="2">
    <source>
        <dbReference type="SAM" id="SignalP"/>
    </source>
</evidence>
<evidence type="ECO:0000256" key="1">
    <source>
        <dbReference type="SAM" id="Phobius"/>
    </source>
</evidence>
<protein>
    <submittedName>
        <fullName evidence="3">Uncharacterized protein</fullName>
    </submittedName>
</protein>
<keyword evidence="1" id="KW-0812">Transmembrane</keyword>
<evidence type="ECO:0000313" key="4">
    <source>
        <dbReference type="Proteomes" id="UP000593565"/>
    </source>
</evidence>
<feature type="transmembrane region" description="Helical" evidence="1">
    <location>
        <begin position="64"/>
        <end position="85"/>
    </location>
</feature>
<feature type="signal peptide" evidence="2">
    <location>
        <begin position="1"/>
        <end position="23"/>
    </location>
</feature>
<dbReference type="EMBL" id="JAAGNN010000007">
    <property type="protein sequence ID" value="KAF4086648.1"/>
    <property type="molecule type" value="Genomic_DNA"/>
</dbReference>
<comment type="caution">
    <text evidence="3">The sequence shown here is derived from an EMBL/GenBank/DDBJ whole genome shotgun (WGS) entry which is preliminary data.</text>
</comment>
<accession>A0A7J6AYK4</accession>
<keyword evidence="1" id="KW-1133">Transmembrane helix</keyword>
<keyword evidence="1" id="KW-0472">Membrane</keyword>
<evidence type="ECO:0000313" key="3">
    <source>
        <dbReference type="EMBL" id="KAF4086648.1"/>
    </source>
</evidence>
<dbReference type="AlphaFoldDB" id="A0A7J6AYK4"/>
<gene>
    <name evidence="3" type="ORF">AMELA_G00086070</name>
</gene>
<reference evidence="3 4" key="1">
    <citation type="submission" date="2020-02" db="EMBL/GenBank/DDBJ databases">
        <title>A chromosome-scale genome assembly of the black bullhead catfish (Ameiurus melas).</title>
        <authorList>
            <person name="Wen M."/>
            <person name="Zham M."/>
            <person name="Cabau C."/>
            <person name="Klopp C."/>
            <person name="Donnadieu C."/>
            <person name="Roques C."/>
            <person name="Bouchez O."/>
            <person name="Lampietro C."/>
            <person name="Jouanno E."/>
            <person name="Herpin A."/>
            <person name="Louis A."/>
            <person name="Berthelot C."/>
            <person name="Parey E."/>
            <person name="Roest-Crollius H."/>
            <person name="Braasch I."/>
            <person name="Postlethwait J."/>
            <person name="Robinson-Rechavi M."/>
            <person name="Echchiki A."/>
            <person name="Begum T."/>
            <person name="Montfort J."/>
            <person name="Schartl M."/>
            <person name="Bobe J."/>
            <person name="Guiguen Y."/>
        </authorList>
    </citation>
    <scope>NUCLEOTIDE SEQUENCE [LARGE SCALE GENOMIC DNA]</scope>
    <source>
        <strain evidence="3">M_S1</strain>
        <tissue evidence="3">Blood</tissue>
    </source>
</reference>
<proteinExistence type="predicted"/>
<feature type="chain" id="PRO_5029736232" evidence="2">
    <location>
        <begin position="24"/>
        <end position="114"/>
    </location>
</feature>
<sequence length="114" mass="12062">MVCIARMSTVRVLLFLLKHFVFSLLSASITKGHSTGRPDVHSATEGASYGSGLHSVLQDSVSPAFGATIIIIVTVIASGSAYICFLKYVCAGCCKPTQVAPLTNMNPNKSEEQV</sequence>